<dbReference type="InterPro" id="IPR036388">
    <property type="entry name" value="WH-like_DNA-bd_sf"/>
</dbReference>
<dbReference type="SUPFAM" id="SSF46785">
    <property type="entry name" value="Winged helix' DNA-binding domain"/>
    <property type="match status" value="2"/>
</dbReference>
<dbReference type="AlphaFoldDB" id="A0A841RI36"/>
<comment type="function">
    <text evidence="5">Participates in chromosomal partition during cell division. May act via the formation of a condensin-like complex containing Smc and ScpA that pull DNA away from mid-cell into both cell halves.</text>
</comment>
<keyword evidence="3 5" id="KW-0159">Chromosome partition</keyword>
<dbReference type="NCBIfam" id="TIGR00281">
    <property type="entry name" value="SMC-Scp complex subunit ScpB"/>
    <property type="match status" value="1"/>
</dbReference>
<reference evidence="6 7" key="1">
    <citation type="submission" date="2020-08" db="EMBL/GenBank/DDBJ databases">
        <title>Genomic Encyclopedia of Type Strains, Phase IV (KMG-IV): sequencing the most valuable type-strain genomes for metagenomic binning, comparative biology and taxonomic classification.</title>
        <authorList>
            <person name="Goeker M."/>
        </authorList>
    </citation>
    <scope>NUCLEOTIDE SEQUENCE [LARGE SCALE GENOMIC DNA]</scope>
    <source>
        <strain evidence="6 7">DSM 11805</strain>
    </source>
</reference>
<name>A0A841RI36_9BACI</name>
<evidence type="ECO:0000256" key="5">
    <source>
        <dbReference type="HAMAP-Rule" id="MF_01804"/>
    </source>
</evidence>
<proteinExistence type="inferred from homology"/>
<evidence type="ECO:0000256" key="4">
    <source>
        <dbReference type="ARBA" id="ARBA00023306"/>
    </source>
</evidence>
<dbReference type="Gene3D" id="1.10.10.10">
    <property type="entry name" value="Winged helix-like DNA-binding domain superfamily/Winged helix DNA-binding domain"/>
    <property type="match status" value="2"/>
</dbReference>
<evidence type="ECO:0000313" key="7">
    <source>
        <dbReference type="Proteomes" id="UP000572212"/>
    </source>
</evidence>
<dbReference type="PIRSF" id="PIRSF019345">
    <property type="entry name" value="ScpB"/>
    <property type="match status" value="1"/>
</dbReference>
<organism evidence="6 7">
    <name type="scientific">Gracilibacillus halotolerans</name>
    <dbReference type="NCBI Taxonomy" id="74386"/>
    <lineage>
        <taxon>Bacteria</taxon>
        <taxon>Bacillati</taxon>
        <taxon>Bacillota</taxon>
        <taxon>Bacilli</taxon>
        <taxon>Bacillales</taxon>
        <taxon>Bacillaceae</taxon>
        <taxon>Gracilibacillus</taxon>
    </lineage>
</organism>
<evidence type="ECO:0000256" key="2">
    <source>
        <dbReference type="ARBA" id="ARBA00022618"/>
    </source>
</evidence>
<dbReference type="GO" id="GO:0051304">
    <property type="term" value="P:chromosome separation"/>
    <property type="evidence" value="ECO:0007669"/>
    <property type="project" value="InterPro"/>
</dbReference>
<keyword evidence="7" id="KW-1185">Reference proteome</keyword>
<dbReference type="GO" id="GO:0051301">
    <property type="term" value="P:cell division"/>
    <property type="evidence" value="ECO:0007669"/>
    <property type="project" value="UniProtKB-KW"/>
</dbReference>
<dbReference type="Pfam" id="PF04079">
    <property type="entry name" value="SMC_ScpB"/>
    <property type="match status" value="1"/>
</dbReference>
<sequence length="200" mass="23077">MQLHEIKAVIEGLVFASGDEGITKKDIQKVLELDKDMLHHLLEELKYEYEQTNRGFMLIESQELLFLTTKPEHSEYYSKFKEARLNSKLSQAALEALAIIAYLQPITRIEIEEIRGVKSDRPIQTLIQRALIEEVGRKDSVGRPILYGTTVDFLTYFGLRSIEDLPPLPDNFSELDMVEEADLFFDRLDKLNQPESDENS</sequence>
<keyword evidence="4 5" id="KW-0131">Cell cycle</keyword>
<keyword evidence="1 5" id="KW-0963">Cytoplasm</keyword>
<accession>A0A841RI36</accession>
<dbReference type="PANTHER" id="PTHR34298:SF2">
    <property type="entry name" value="SEGREGATION AND CONDENSATION PROTEIN B"/>
    <property type="match status" value="1"/>
</dbReference>
<dbReference type="InterPro" id="IPR036390">
    <property type="entry name" value="WH_DNA-bd_sf"/>
</dbReference>
<evidence type="ECO:0000256" key="3">
    <source>
        <dbReference type="ARBA" id="ARBA00022829"/>
    </source>
</evidence>
<dbReference type="HAMAP" id="MF_01804">
    <property type="entry name" value="ScpB"/>
    <property type="match status" value="1"/>
</dbReference>
<dbReference type="GO" id="GO:0006260">
    <property type="term" value="P:DNA replication"/>
    <property type="evidence" value="ECO:0007669"/>
    <property type="project" value="UniProtKB-UniRule"/>
</dbReference>
<protein>
    <recommendedName>
        <fullName evidence="5">Segregation and condensation protein B</fullName>
    </recommendedName>
</protein>
<gene>
    <name evidence="5" type="primary">scpB</name>
    <name evidence="6" type="ORF">GGQ92_000459</name>
</gene>
<comment type="caution">
    <text evidence="6">The sequence shown here is derived from an EMBL/GenBank/DDBJ whole genome shotgun (WGS) entry which is preliminary data.</text>
</comment>
<evidence type="ECO:0000313" key="6">
    <source>
        <dbReference type="EMBL" id="MBB6511692.1"/>
    </source>
</evidence>
<keyword evidence="2 5" id="KW-0132">Cell division</keyword>
<dbReference type="Proteomes" id="UP000572212">
    <property type="component" value="Unassembled WGS sequence"/>
</dbReference>
<evidence type="ECO:0000256" key="1">
    <source>
        <dbReference type="ARBA" id="ARBA00022490"/>
    </source>
</evidence>
<comment type="similarity">
    <text evidence="5">Belongs to the ScpB family.</text>
</comment>
<dbReference type="GO" id="GO:0005737">
    <property type="term" value="C:cytoplasm"/>
    <property type="evidence" value="ECO:0007669"/>
    <property type="project" value="UniProtKB-SubCell"/>
</dbReference>
<dbReference type="EMBL" id="JACHON010000001">
    <property type="protein sequence ID" value="MBB6511692.1"/>
    <property type="molecule type" value="Genomic_DNA"/>
</dbReference>
<dbReference type="RefSeq" id="WP_184244148.1">
    <property type="nucleotide sequence ID" value="NZ_BAAACU010000022.1"/>
</dbReference>
<comment type="subcellular location">
    <subcellularLocation>
        <location evidence="5">Cytoplasm</location>
    </subcellularLocation>
    <text evidence="5">Associated with two foci at the outer edges of the nucleoid region in young cells, and at four foci within both cell halves in older cells.</text>
</comment>
<dbReference type="PANTHER" id="PTHR34298">
    <property type="entry name" value="SEGREGATION AND CONDENSATION PROTEIN B"/>
    <property type="match status" value="1"/>
</dbReference>
<dbReference type="InterPro" id="IPR005234">
    <property type="entry name" value="ScpB_csome_segregation"/>
</dbReference>
<comment type="subunit">
    <text evidence="5">Homodimer. Homodimerization may be required to stabilize the binding of ScpA to the Smc head domains. Component of a cohesin-like complex composed of ScpA, ScpB and the Smc homodimer, in which ScpA and ScpB bind to the head domain of Smc. The presence of the three proteins is required for the association of the complex with DNA.</text>
</comment>